<name>A0ABD0BBA5_AERCA</name>
<evidence type="ECO:0000313" key="3">
    <source>
        <dbReference type="Proteomes" id="UP000737420"/>
    </source>
</evidence>
<dbReference type="RefSeq" id="WP_029304854.1">
    <property type="nucleotide sequence ID" value="NZ_AP024402.1"/>
</dbReference>
<organism evidence="2 3">
    <name type="scientific">Aeromonas caviae</name>
    <name type="common">Aeromonas punctata</name>
    <dbReference type="NCBI Taxonomy" id="648"/>
    <lineage>
        <taxon>Bacteria</taxon>
        <taxon>Pseudomonadati</taxon>
        <taxon>Pseudomonadota</taxon>
        <taxon>Gammaproteobacteria</taxon>
        <taxon>Aeromonadales</taxon>
        <taxon>Aeromonadaceae</taxon>
        <taxon>Aeromonas</taxon>
    </lineage>
</organism>
<dbReference type="AlphaFoldDB" id="A0ABD0BBA5"/>
<dbReference type="Proteomes" id="UP000737420">
    <property type="component" value="Unassembled WGS sequence"/>
</dbReference>
<reference evidence="2 3" key="1">
    <citation type="submission" date="2021-07" db="EMBL/GenBank/DDBJ databases">
        <title>Draft genome sequence of carbapenem-resistant Aeromonas spp. in Japan.</title>
        <authorList>
            <person name="Maehana S."/>
            <person name="Suzuki M."/>
            <person name="Kitasato H."/>
        </authorList>
    </citation>
    <scope>NUCLEOTIDE SEQUENCE [LARGE SCALE GENOMIC DNA]</scope>
    <source>
        <strain evidence="2 3">KAM382</strain>
    </source>
</reference>
<keyword evidence="1" id="KW-0175">Coiled coil</keyword>
<dbReference type="EMBL" id="BPOP01000031">
    <property type="protein sequence ID" value="GJB92834.1"/>
    <property type="molecule type" value="Genomic_DNA"/>
</dbReference>
<proteinExistence type="predicted"/>
<accession>A0ABD0BBA5</accession>
<evidence type="ECO:0000313" key="2">
    <source>
        <dbReference type="EMBL" id="GJB92834.1"/>
    </source>
</evidence>
<evidence type="ECO:0000256" key="1">
    <source>
        <dbReference type="SAM" id="Coils"/>
    </source>
</evidence>
<gene>
    <name evidence="2" type="ORF">KAM382_28950</name>
</gene>
<feature type="coiled-coil region" evidence="1">
    <location>
        <begin position="114"/>
        <end position="141"/>
    </location>
</feature>
<comment type="caution">
    <text evidence="2">The sequence shown here is derived from an EMBL/GenBank/DDBJ whole genome shotgun (WGS) entry which is preliminary data.</text>
</comment>
<sequence length="266" mass="29815">MEYSFRIKYDTGTREFDGLDMYYGAKSLAAISEFLLLSIHAFLKEEIILQAPAAKGFKMVLQRASIGSYDQIIQMIITDSQTVSLMTDLGKNGLYDLLKYMLCSLLGIPFVLNNRKAKKKLNSLMQQNEDLHKRLESALISAHLPVKHQGYSTVMMLGRTPIIKLDETTLSYLETEIVDPDSEVIPVAVSRFNARTGTGRFIEDIDSISHGFSPINDLNDYEKEIMADNLGKVARGIFEPLNAIVTRVTSQDGVLKRFQLHGISDA</sequence>
<protein>
    <submittedName>
        <fullName evidence="2">Uncharacterized protein</fullName>
    </submittedName>
</protein>